<dbReference type="AlphaFoldDB" id="A0A1T5G1R6"/>
<name>A0A1T5G1R6_9SPHI</name>
<keyword evidence="2" id="KW-1185">Reference proteome</keyword>
<evidence type="ECO:0000313" key="2">
    <source>
        <dbReference type="Proteomes" id="UP000190150"/>
    </source>
</evidence>
<accession>A0A1T5G1R6</accession>
<dbReference type="STRING" id="1513896.SAMN05660841_03704"/>
<dbReference type="Proteomes" id="UP000190150">
    <property type="component" value="Unassembled WGS sequence"/>
</dbReference>
<dbReference type="EMBL" id="FUZF01000020">
    <property type="protein sequence ID" value="SKC02320.1"/>
    <property type="molecule type" value="Genomic_DNA"/>
</dbReference>
<protein>
    <submittedName>
        <fullName evidence="1">Uncharacterized protein</fullName>
    </submittedName>
</protein>
<evidence type="ECO:0000313" key="1">
    <source>
        <dbReference type="EMBL" id="SKC02320.1"/>
    </source>
</evidence>
<gene>
    <name evidence="1" type="ORF">SAMN05660841_03704</name>
</gene>
<proteinExistence type="predicted"/>
<reference evidence="2" key="1">
    <citation type="submission" date="2017-02" db="EMBL/GenBank/DDBJ databases">
        <authorList>
            <person name="Varghese N."/>
            <person name="Submissions S."/>
        </authorList>
    </citation>
    <scope>NUCLEOTIDE SEQUENCE [LARGE SCALE GENOMIC DNA]</scope>
    <source>
        <strain evidence="2">DSM 24091</strain>
    </source>
</reference>
<organism evidence="1 2">
    <name type="scientific">Sphingobacterium nematocida</name>
    <dbReference type="NCBI Taxonomy" id="1513896"/>
    <lineage>
        <taxon>Bacteria</taxon>
        <taxon>Pseudomonadati</taxon>
        <taxon>Bacteroidota</taxon>
        <taxon>Sphingobacteriia</taxon>
        <taxon>Sphingobacteriales</taxon>
        <taxon>Sphingobacteriaceae</taxon>
        <taxon>Sphingobacterium</taxon>
    </lineage>
</organism>
<sequence>MTKIDSNIIIFLMIKALCEIYTAVDDHFSKQLVTISVNTIGLVFKRY</sequence>